<dbReference type="CDD" id="cd00093">
    <property type="entry name" value="HTH_XRE"/>
    <property type="match status" value="1"/>
</dbReference>
<dbReference type="Gene3D" id="1.25.40.10">
    <property type="entry name" value="Tetratricopeptide repeat domain"/>
    <property type="match status" value="1"/>
</dbReference>
<dbReference type="InterPro" id="IPR010982">
    <property type="entry name" value="Lambda_DNA-bd_dom_sf"/>
</dbReference>
<comment type="caution">
    <text evidence="3">The sequence shown here is derived from an EMBL/GenBank/DDBJ whole genome shotgun (WGS) entry which is preliminary data.</text>
</comment>
<dbReference type="Proteomes" id="UP001183535">
    <property type="component" value="Unassembled WGS sequence"/>
</dbReference>
<evidence type="ECO:0000256" key="1">
    <source>
        <dbReference type="PROSITE-ProRule" id="PRU00339"/>
    </source>
</evidence>
<dbReference type="Gene3D" id="1.10.260.40">
    <property type="entry name" value="lambda repressor-like DNA-binding domains"/>
    <property type="match status" value="1"/>
</dbReference>
<proteinExistence type="predicted"/>
<keyword evidence="4" id="KW-1185">Reference proteome</keyword>
<evidence type="ECO:0000313" key="4">
    <source>
        <dbReference type="Proteomes" id="UP001183535"/>
    </source>
</evidence>
<accession>A0ABD5F1A0</accession>
<evidence type="ECO:0000259" key="2">
    <source>
        <dbReference type="PROSITE" id="PS50943"/>
    </source>
</evidence>
<dbReference type="PROSITE" id="PS50943">
    <property type="entry name" value="HTH_CROC1"/>
    <property type="match status" value="1"/>
</dbReference>
<gene>
    <name evidence="3" type="ORF">RM877_36960</name>
</gene>
<protein>
    <submittedName>
        <fullName evidence="3">Helix-turn-helix transcriptional regulator</fullName>
    </submittedName>
</protein>
<dbReference type="InterPro" id="IPR001387">
    <property type="entry name" value="Cro/C1-type_HTH"/>
</dbReference>
<name>A0ABD5F1A0_9ACTN</name>
<dbReference type="EMBL" id="JAVRES010000040">
    <property type="protein sequence ID" value="MDT0440253.1"/>
    <property type="molecule type" value="Genomic_DNA"/>
</dbReference>
<dbReference type="PROSITE" id="PS50005">
    <property type="entry name" value="TPR"/>
    <property type="match status" value="1"/>
</dbReference>
<sequence length="401" mass="44179">MPPSHEEHTGARIADYRKLRQLSQTALAQRAFLARSTIAKVEAGLCPASTTVVAAIARALQVEVAVLHGQPYIGELRQDHLDRLISPLSEALDMYDLGPDPDVTPRPVDRIAEDVAALCAATCATEYKDVGTKLPGLVGELTTAVALLPAGPDRQRASENLAWSYWVSYEFAYRLGYHHLASIALERMGWMAEQAQDPLLLAVRLAKRSSMLLRRGDNRMSLRVIERGHGLVEQAEDRRSVNALAVSGSLYLASAIAAAQAKNEDSVTGYLELAGRAAEQIGRDVPDAYWCSFGVTNVRHYEVATRVELGRLGEAVKEAKRLHFPPGHPKMRMGRYYMEMGRAYVQMGKAEAAHRALKRAREAAPQQARYHPLMRETIGALVRRQRTASDSLSSMAAWVGM</sequence>
<keyword evidence="1" id="KW-0802">TPR repeat</keyword>
<feature type="domain" description="HTH cro/C1-type" evidence="2">
    <location>
        <begin position="13"/>
        <end position="67"/>
    </location>
</feature>
<dbReference type="SUPFAM" id="SSF47413">
    <property type="entry name" value="lambda repressor-like DNA-binding domains"/>
    <property type="match status" value="1"/>
</dbReference>
<dbReference type="InterPro" id="IPR019734">
    <property type="entry name" value="TPR_rpt"/>
</dbReference>
<dbReference type="SMART" id="SM00530">
    <property type="entry name" value="HTH_XRE"/>
    <property type="match status" value="1"/>
</dbReference>
<evidence type="ECO:0000313" key="3">
    <source>
        <dbReference type="EMBL" id="MDT0440253.1"/>
    </source>
</evidence>
<dbReference type="InterPro" id="IPR011990">
    <property type="entry name" value="TPR-like_helical_dom_sf"/>
</dbReference>
<dbReference type="SUPFAM" id="SSF48452">
    <property type="entry name" value="TPR-like"/>
    <property type="match status" value="1"/>
</dbReference>
<dbReference type="RefSeq" id="WP_093825484.1">
    <property type="nucleotide sequence ID" value="NZ_JAVRES010000040.1"/>
</dbReference>
<dbReference type="AlphaFoldDB" id="A0ABD5F1A0"/>
<feature type="repeat" description="TPR" evidence="1">
    <location>
        <begin position="334"/>
        <end position="367"/>
    </location>
</feature>
<dbReference type="Pfam" id="PF13560">
    <property type="entry name" value="HTH_31"/>
    <property type="match status" value="1"/>
</dbReference>
<organism evidence="3 4">
    <name type="scientific">Streptomyces doudnae</name>
    <dbReference type="NCBI Taxonomy" id="3075536"/>
    <lineage>
        <taxon>Bacteria</taxon>
        <taxon>Bacillati</taxon>
        <taxon>Actinomycetota</taxon>
        <taxon>Actinomycetes</taxon>
        <taxon>Kitasatosporales</taxon>
        <taxon>Streptomycetaceae</taxon>
        <taxon>Streptomyces</taxon>
    </lineage>
</organism>
<reference evidence="4" key="1">
    <citation type="submission" date="2023-07" db="EMBL/GenBank/DDBJ databases">
        <title>30 novel species of actinomycetes from the DSMZ collection.</title>
        <authorList>
            <person name="Nouioui I."/>
        </authorList>
    </citation>
    <scope>NUCLEOTIDE SEQUENCE [LARGE SCALE GENOMIC DNA]</scope>
    <source>
        <strain evidence="4">DSM 41981</strain>
    </source>
</reference>